<keyword evidence="2" id="KW-1185">Reference proteome</keyword>
<name>A0ACC0TZ72_9AGAM</name>
<dbReference type="Proteomes" id="UP001207468">
    <property type="component" value="Unassembled WGS sequence"/>
</dbReference>
<comment type="caution">
    <text evidence="1">The sequence shown here is derived from an EMBL/GenBank/DDBJ whole genome shotgun (WGS) entry which is preliminary data.</text>
</comment>
<sequence>MLWAGTENGLYQYNANTESFALLPGTENAPTRDIQMDKQGGLWFIWGFTLVVYNTNSHMLKSFDQDQYFEATSVCIAADGTPWISTSDGLLKKYTGGNRFMSYDLFAHSRPVVSKWIEKVYLAGDTILVGTSNQGAKAFDIHTTSYQDVLTYNPDKTDLFARNFVQVSPNEFWIATETGIYIYNTSSGRATHLEKTYNNPYSISDNAVYSFCKDKEGGIWATTYFGGINYYPSQHTPFKKWFPMLGENSLSGNVARRMRG</sequence>
<dbReference type="EMBL" id="JAGFNK010000324">
    <property type="protein sequence ID" value="KAI9452834.1"/>
    <property type="molecule type" value="Genomic_DNA"/>
</dbReference>
<protein>
    <submittedName>
        <fullName evidence="1">Uncharacterized protein</fullName>
    </submittedName>
</protein>
<organism evidence="1 2">
    <name type="scientific">Russula earlei</name>
    <dbReference type="NCBI Taxonomy" id="71964"/>
    <lineage>
        <taxon>Eukaryota</taxon>
        <taxon>Fungi</taxon>
        <taxon>Dikarya</taxon>
        <taxon>Basidiomycota</taxon>
        <taxon>Agaricomycotina</taxon>
        <taxon>Agaricomycetes</taxon>
        <taxon>Russulales</taxon>
        <taxon>Russulaceae</taxon>
        <taxon>Russula</taxon>
    </lineage>
</organism>
<reference evidence="1" key="1">
    <citation type="submission" date="2021-03" db="EMBL/GenBank/DDBJ databases">
        <title>Evolutionary priming and transition to the ectomycorrhizal habit in an iconic lineage of mushroom-forming fungi: is preadaptation a requirement?</title>
        <authorList>
            <consortium name="DOE Joint Genome Institute"/>
            <person name="Looney B.P."/>
            <person name="Miyauchi S."/>
            <person name="Morin E."/>
            <person name="Drula E."/>
            <person name="Courty P.E."/>
            <person name="Chicoki N."/>
            <person name="Fauchery L."/>
            <person name="Kohler A."/>
            <person name="Kuo A."/>
            <person name="LaButti K."/>
            <person name="Pangilinan J."/>
            <person name="Lipzen A."/>
            <person name="Riley R."/>
            <person name="Andreopoulos W."/>
            <person name="He G."/>
            <person name="Johnson J."/>
            <person name="Barry K.W."/>
            <person name="Grigoriev I.V."/>
            <person name="Nagy L."/>
            <person name="Hibbett D."/>
            <person name="Henrissat B."/>
            <person name="Matheny P.B."/>
            <person name="Labbe J."/>
            <person name="Martin A.F."/>
        </authorList>
    </citation>
    <scope>NUCLEOTIDE SEQUENCE</scope>
    <source>
        <strain evidence="1">BPL698</strain>
    </source>
</reference>
<evidence type="ECO:0000313" key="2">
    <source>
        <dbReference type="Proteomes" id="UP001207468"/>
    </source>
</evidence>
<gene>
    <name evidence="1" type="ORF">F5148DRAFT_1289402</name>
</gene>
<evidence type="ECO:0000313" key="1">
    <source>
        <dbReference type="EMBL" id="KAI9452834.1"/>
    </source>
</evidence>
<proteinExistence type="predicted"/>
<accession>A0ACC0TZ72</accession>